<keyword evidence="4" id="KW-0862">Zinc</keyword>
<evidence type="ECO:0008006" key="10">
    <source>
        <dbReference type="Google" id="ProtNLM"/>
    </source>
</evidence>
<keyword evidence="3" id="KW-0479">Metal-binding</keyword>
<feature type="domain" description="Alcohol dehydrogenase-like C-terminal" evidence="6">
    <location>
        <begin position="198"/>
        <end position="324"/>
    </location>
</feature>
<comment type="cofactor">
    <cofactor evidence="1">
        <name>Zn(2+)</name>
        <dbReference type="ChEBI" id="CHEBI:29105"/>
    </cofactor>
</comment>
<gene>
    <name evidence="8" type="ORF">MPSI1_003680</name>
</gene>
<comment type="similarity">
    <text evidence="2">Belongs to the zinc-containing alcohol dehydrogenase family.</text>
</comment>
<reference evidence="8" key="1">
    <citation type="submission" date="2023-02" db="EMBL/GenBank/DDBJ databases">
        <title>Mating type loci evolution in Malassezia.</title>
        <authorList>
            <person name="Coelho M.A."/>
        </authorList>
    </citation>
    <scope>NUCLEOTIDE SEQUENCE</scope>
    <source>
        <strain evidence="8">CBS 14136</strain>
    </source>
</reference>
<dbReference type="PANTHER" id="PTHR43350:SF17">
    <property type="entry name" value="NAD-DEPENDENT ALCOHOL DEHYDROGENASE"/>
    <property type="match status" value="1"/>
</dbReference>
<keyword evidence="9" id="KW-1185">Reference proteome</keyword>
<dbReference type="SUPFAM" id="SSF51735">
    <property type="entry name" value="NAD(P)-binding Rossmann-fold domains"/>
    <property type="match status" value="1"/>
</dbReference>
<dbReference type="GO" id="GO:0016491">
    <property type="term" value="F:oxidoreductase activity"/>
    <property type="evidence" value="ECO:0007669"/>
    <property type="project" value="UniProtKB-KW"/>
</dbReference>
<evidence type="ECO:0000256" key="1">
    <source>
        <dbReference type="ARBA" id="ARBA00001947"/>
    </source>
</evidence>
<feature type="domain" description="Alcohol dehydrogenase-like N-terminal" evidence="7">
    <location>
        <begin position="31"/>
        <end position="143"/>
    </location>
</feature>
<dbReference type="Pfam" id="PF08240">
    <property type="entry name" value="ADH_N"/>
    <property type="match status" value="1"/>
</dbReference>
<dbReference type="EMBL" id="CP118380">
    <property type="protein sequence ID" value="WFD45004.1"/>
    <property type="molecule type" value="Genomic_DNA"/>
</dbReference>
<dbReference type="PANTHER" id="PTHR43350">
    <property type="entry name" value="NAD-DEPENDENT ALCOHOL DEHYDROGENASE"/>
    <property type="match status" value="1"/>
</dbReference>
<evidence type="ECO:0000256" key="3">
    <source>
        <dbReference type="ARBA" id="ARBA00022723"/>
    </source>
</evidence>
<protein>
    <recommendedName>
        <fullName evidence="10">Alcohol dehydrogenase</fullName>
    </recommendedName>
</protein>
<dbReference type="Gene3D" id="3.90.180.10">
    <property type="entry name" value="Medium-chain alcohol dehydrogenases, catalytic domain"/>
    <property type="match status" value="1"/>
</dbReference>
<dbReference type="Pfam" id="PF00107">
    <property type="entry name" value="ADH_zinc_N"/>
    <property type="match status" value="1"/>
</dbReference>
<sequence>MASNTIQYKALVVESPGNLSVKDTQLPQPDRGDVVIRVLSSYVNTNSNDVLVKGQPFLPGSDRPHVWGCLAVGRVEATGGDEVQLKKGDLVACDNLLRARDAPDVEAIQGLFYKFSPESKKLMNTYKDGFYAECANVPLESLHVLNEDLLLNQLGYQIQDLPQILYLAVGMGGLRKIGLKAGETVVIAPATGKFSGNAVAMASALGATVVAASRDKTVLDQLAKHIPRVHTLQLQGDVQKDAEAMQQWGAPDVFVDFSPTSAGMPSHITSGIQALRPNGRVCFLGAPQGNVEIPYGMAFFKGLTFTFSFMYSRQDFQQVVRMAESGVLQLGAKGGQKFIPYKLHDWKQAFEDAEKHSKWGNIVSFVFNEAEK</sequence>
<dbReference type="AlphaFoldDB" id="A0AAF0FEF6"/>
<evidence type="ECO:0000259" key="7">
    <source>
        <dbReference type="Pfam" id="PF08240"/>
    </source>
</evidence>
<evidence type="ECO:0000256" key="4">
    <source>
        <dbReference type="ARBA" id="ARBA00022833"/>
    </source>
</evidence>
<evidence type="ECO:0000256" key="2">
    <source>
        <dbReference type="ARBA" id="ARBA00008072"/>
    </source>
</evidence>
<dbReference type="InterPro" id="IPR011032">
    <property type="entry name" value="GroES-like_sf"/>
</dbReference>
<evidence type="ECO:0000313" key="8">
    <source>
        <dbReference type="EMBL" id="WFD45004.1"/>
    </source>
</evidence>
<dbReference type="CDD" id="cd05188">
    <property type="entry name" value="MDR"/>
    <property type="match status" value="1"/>
</dbReference>
<dbReference type="Proteomes" id="UP001214628">
    <property type="component" value="Chromosome 6"/>
</dbReference>
<dbReference type="GO" id="GO:0046872">
    <property type="term" value="F:metal ion binding"/>
    <property type="evidence" value="ECO:0007669"/>
    <property type="project" value="UniProtKB-KW"/>
</dbReference>
<dbReference type="InterPro" id="IPR013149">
    <property type="entry name" value="ADH-like_C"/>
</dbReference>
<name>A0AAF0FEF6_9BASI</name>
<dbReference type="InterPro" id="IPR036291">
    <property type="entry name" value="NAD(P)-bd_dom_sf"/>
</dbReference>
<evidence type="ECO:0000313" key="9">
    <source>
        <dbReference type="Proteomes" id="UP001214628"/>
    </source>
</evidence>
<organism evidence="8 9">
    <name type="scientific">Malassezia psittaci</name>
    <dbReference type="NCBI Taxonomy" id="1821823"/>
    <lineage>
        <taxon>Eukaryota</taxon>
        <taxon>Fungi</taxon>
        <taxon>Dikarya</taxon>
        <taxon>Basidiomycota</taxon>
        <taxon>Ustilaginomycotina</taxon>
        <taxon>Malasseziomycetes</taxon>
        <taxon>Malasseziales</taxon>
        <taxon>Malasseziaceae</taxon>
        <taxon>Malassezia</taxon>
    </lineage>
</organism>
<proteinExistence type="inferred from homology"/>
<keyword evidence="5" id="KW-0560">Oxidoreductase</keyword>
<dbReference type="InterPro" id="IPR013154">
    <property type="entry name" value="ADH-like_N"/>
</dbReference>
<dbReference type="SUPFAM" id="SSF50129">
    <property type="entry name" value="GroES-like"/>
    <property type="match status" value="1"/>
</dbReference>
<accession>A0AAF0FEF6</accession>
<evidence type="ECO:0000256" key="5">
    <source>
        <dbReference type="ARBA" id="ARBA00023002"/>
    </source>
</evidence>
<evidence type="ECO:0000259" key="6">
    <source>
        <dbReference type="Pfam" id="PF00107"/>
    </source>
</evidence>
<dbReference type="Gene3D" id="3.40.50.720">
    <property type="entry name" value="NAD(P)-binding Rossmann-like Domain"/>
    <property type="match status" value="1"/>
</dbReference>